<comment type="caution">
    <text evidence="2">The sequence shown here is derived from an EMBL/GenBank/DDBJ whole genome shotgun (WGS) entry which is preliminary data.</text>
</comment>
<feature type="region of interest" description="Disordered" evidence="1">
    <location>
        <begin position="1"/>
        <end position="32"/>
    </location>
</feature>
<evidence type="ECO:0000256" key="1">
    <source>
        <dbReference type="SAM" id="MobiDB-lite"/>
    </source>
</evidence>
<reference evidence="2" key="1">
    <citation type="submission" date="2021-01" db="EMBL/GenBank/DDBJ databases">
        <title>Whole genome shotgun sequence of Virgisporangium aliadipatigenens NBRC 105644.</title>
        <authorList>
            <person name="Komaki H."/>
            <person name="Tamura T."/>
        </authorList>
    </citation>
    <scope>NUCLEOTIDE SEQUENCE</scope>
    <source>
        <strain evidence="2">NBRC 105644</strain>
    </source>
</reference>
<evidence type="ECO:0000313" key="2">
    <source>
        <dbReference type="EMBL" id="GIJ51394.1"/>
    </source>
</evidence>
<evidence type="ECO:0000313" key="3">
    <source>
        <dbReference type="Proteomes" id="UP000619260"/>
    </source>
</evidence>
<proteinExistence type="predicted"/>
<gene>
    <name evidence="2" type="ORF">Val02_82800</name>
</gene>
<dbReference type="AlphaFoldDB" id="A0A8J3YT56"/>
<dbReference type="Proteomes" id="UP000619260">
    <property type="component" value="Unassembled WGS sequence"/>
</dbReference>
<dbReference type="EMBL" id="BOPF01000047">
    <property type="protein sequence ID" value="GIJ51394.1"/>
    <property type="molecule type" value="Genomic_DNA"/>
</dbReference>
<protein>
    <submittedName>
        <fullName evidence="2">Uncharacterized protein</fullName>
    </submittedName>
</protein>
<organism evidence="2 3">
    <name type="scientific">Virgisporangium aliadipatigenens</name>
    <dbReference type="NCBI Taxonomy" id="741659"/>
    <lineage>
        <taxon>Bacteria</taxon>
        <taxon>Bacillati</taxon>
        <taxon>Actinomycetota</taxon>
        <taxon>Actinomycetes</taxon>
        <taxon>Micromonosporales</taxon>
        <taxon>Micromonosporaceae</taxon>
        <taxon>Virgisporangium</taxon>
    </lineage>
</organism>
<sequence>MPAAGEAADIADVADESGGAGRSDAIPKLPNVTGGAVDPPLVSMSACPIFPQLNHRRLVDLSYDLSL</sequence>
<keyword evidence="3" id="KW-1185">Reference proteome</keyword>
<accession>A0A8J3YT56</accession>
<feature type="compositionally biased region" description="Low complexity" evidence="1">
    <location>
        <begin position="1"/>
        <end position="11"/>
    </location>
</feature>
<name>A0A8J3YT56_9ACTN</name>